<dbReference type="SUPFAM" id="SSF55469">
    <property type="entry name" value="FMN-dependent nitroreductase-like"/>
    <property type="match status" value="1"/>
</dbReference>
<dbReference type="AlphaFoldDB" id="A0A227KE75"/>
<keyword evidence="9" id="KW-1185">Reference proteome</keyword>
<dbReference type="GO" id="GO:0016491">
    <property type="term" value="F:oxidoreductase activity"/>
    <property type="evidence" value="ECO:0007669"/>
    <property type="project" value="UniProtKB-KW"/>
</dbReference>
<keyword evidence="4" id="KW-0288">FMN</keyword>
<evidence type="ECO:0000256" key="1">
    <source>
        <dbReference type="ARBA" id="ARBA00001917"/>
    </source>
</evidence>
<comment type="caution">
    <text evidence="8">The sequence shown here is derived from an EMBL/GenBank/DDBJ whole genome shotgun (WGS) entry which is preliminary data.</text>
</comment>
<evidence type="ECO:0000256" key="5">
    <source>
        <dbReference type="ARBA" id="ARBA00022857"/>
    </source>
</evidence>
<evidence type="ECO:0000256" key="6">
    <source>
        <dbReference type="ARBA" id="ARBA00023002"/>
    </source>
</evidence>
<dbReference type="GeneID" id="78361432"/>
<proteinExistence type="inferred from homology"/>
<dbReference type="InterPro" id="IPR029479">
    <property type="entry name" value="Nitroreductase"/>
</dbReference>
<feature type="domain" description="Nitroreductase" evidence="7">
    <location>
        <begin position="8"/>
        <end position="189"/>
    </location>
</feature>
<gene>
    <name evidence="8" type="ORF">ADH67_10455</name>
</gene>
<organism evidence="8 9">
    <name type="scientific">Turicimonas muris</name>
    <dbReference type="NCBI Taxonomy" id="1796652"/>
    <lineage>
        <taxon>Bacteria</taxon>
        <taxon>Pseudomonadati</taxon>
        <taxon>Pseudomonadota</taxon>
        <taxon>Betaproteobacteria</taxon>
        <taxon>Burkholderiales</taxon>
        <taxon>Sutterellaceae</taxon>
        <taxon>Turicimonas</taxon>
    </lineage>
</organism>
<comment type="cofactor">
    <cofactor evidence="1">
        <name>FMN</name>
        <dbReference type="ChEBI" id="CHEBI:58210"/>
    </cofactor>
</comment>
<dbReference type="RefSeq" id="WP_066592783.1">
    <property type="nucleotide sequence ID" value="NZ_CAJTBZ010000034.1"/>
</dbReference>
<dbReference type="Pfam" id="PF00881">
    <property type="entry name" value="Nitroreductase"/>
    <property type="match status" value="1"/>
</dbReference>
<evidence type="ECO:0000256" key="2">
    <source>
        <dbReference type="ARBA" id="ARBA00007118"/>
    </source>
</evidence>
<evidence type="ECO:0000259" key="7">
    <source>
        <dbReference type="Pfam" id="PF00881"/>
    </source>
</evidence>
<evidence type="ECO:0000313" key="8">
    <source>
        <dbReference type="EMBL" id="OXE45833.1"/>
    </source>
</evidence>
<dbReference type="PANTHER" id="PTHR43673:SF2">
    <property type="entry name" value="NITROREDUCTASE"/>
    <property type="match status" value="1"/>
</dbReference>
<keyword evidence="5" id="KW-0521">NADP</keyword>
<dbReference type="InterPro" id="IPR033878">
    <property type="entry name" value="NfsB-like"/>
</dbReference>
<keyword evidence="6" id="KW-0560">Oxidoreductase</keyword>
<dbReference type="InterPro" id="IPR000415">
    <property type="entry name" value="Nitroreductase-like"/>
</dbReference>
<evidence type="ECO:0000256" key="3">
    <source>
        <dbReference type="ARBA" id="ARBA00022630"/>
    </source>
</evidence>
<evidence type="ECO:0000256" key="4">
    <source>
        <dbReference type="ARBA" id="ARBA00022643"/>
    </source>
</evidence>
<comment type="similarity">
    <text evidence="2">Belongs to the nitroreductase family.</text>
</comment>
<evidence type="ECO:0000313" key="9">
    <source>
        <dbReference type="Proteomes" id="UP000214610"/>
    </source>
</evidence>
<reference evidence="9" key="1">
    <citation type="submission" date="2017-05" db="EMBL/GenBank/DDBJ databases">
        <title>Improved OligoMM genomes.</title>
        <authorList>
            <person name="Garzetti D."/>
        </authorList>
    </citation>
    <scope>NUCLEOTIDE SEQUENCE [LARGE SCALE GENOMIC DNA]</scope>
    <source>
        <strain evidence="9">YL45</strain>
    </source>
</reference>
<dbReference type="Gene3D" id="3.40.109.10">
    <property type="entry name" value="NADH Oxidase"/>
    <property type="match status" value="1"/>
</dbReference>
<name>A0A227KE75_9BURK</name>
<dbReference type="PANTHER" id="PTHR43673">
    <property type="entry name" value="NAD(P)H NITROREDUCTASE YDGI-RELATED"/>
    <property type="match status" value="1"/>
</dbReference>
<dbReference type="CDD" id="cd02149">
    <property type="entry name" value="NfsB-like"/>
    <property type="match status" value="1"/>
</dbReference>
<dbReference type="EMBL" id="NHMP01000007">
    <property type="protein sequence ID" value="OXE45833.1"/>
    <property type="molecule type" value="Genomic_DNA"/>
</dbReference>
<keyword evidence="3" id="KW-0285">Flavoprotein</keyword>
<accession>A0A227KE75</accession>
<sequence length="214" mass="24417">MDFLELSKKRFTAKKFDPSKKIPEDDIKKLKEILRLSPSSVNSQPWVFIFGSSDQAKKKIRPAVNDFNWPRTDTCSHFVVIAIRDGLSDKYLEAILDQEIKDGRLLSDQIVKEQRESRKYFVGLRDSAHTTLTWEAKQAYIAMTTLLYGSASLGINSTPIEGFEEETMDKILGLDNYGLKSVLLVTLGYDAADDHNATRPKSRLPLDKIIWEMK</sequence>
<dbReference type="Proteomes" id="UP000214610">
    <property type="component" value="Unassembled WGS sequence"/>
</dbReference>
<protein>
    <submittedName>
        <fullName evidence="8">NAD(P)H-dependent oxidoreductase</fullName>
    </submittedName>
</protein>